<dbReference type="PROSITE" id="PS00101">
    <property type="entry name" value="HEXAPEP_TRANSFERASES"/>
    <property type="match status" value="1"/>
</dbReference>
<proteinExistence type="predicted"/>
<name>A0A645DU95_9ZZZZ</name>
<dbReference type="Gene3D" id="2.160.10.10">
    <property type="entry name" value="Hexapeptide repeat proteins"/>
    <property type="match status" value="1"/>
</dbReference>
<accession>A0A645DU95</accession>
<sequence length="95" mass="10603">MAPFVFITDHDHGFSDINKNLHQQALTENGQTIIENNVFLGTKSSILKNVRIGEHSVIGANSVVTKNVPPFSIVSGNPAKIIKKYDFQKKKWVKI</sequence>
<dbReference type="EC" id="2.3.1.89" evidence="2"/>
<dbReference type="PANTHER" id="PTHR23416:SF78">
    <property type="entry name" value="LIPOPOLYSACCHARIDE BIOSYNTHESIS O-ACETYL TRANSFERASE WBBJ-RELATED"/>
    <property type="match status" value="1"/>
</dbReference>
<dbReference type="PANTHER" id="PTHR23416">
    <property type="entry name" value="SIALIC ACID SYNTHASE-RELATED"/>
    <property type="match status" value="1"/>
</dbReference>
<dbReference type="Pfam" id="PF00132">
    <property type="entry name" value="Hexapep"/>
    <property type="match status" value="1"/>
</dbReference>
<dbReference type="InterPro" id="IPR001451">
    <property type="entry name" value="Hexapep"/>
</dbReference>
<dbReference type="GO" id="GO:0047200">
    <property type="term" value="F:tetrahydrodipicolinate N-acetyltransferase activity"/>
    <property type="evidence" value="ECO:0007669"/>
    <property type="project" value="UniProtKB-EC"/>
</dbReference>
<protein>
    <submittedName>
        <fullName evidence="2">2,3,4,5-tetrahydropyridine-2,6-dicarboxylate N-acetyltransferase</fullName>
        <ecNumber evidence="2">2.3.1.89</ecNumber>
    </submittedName>
</protein>
<dbReference type="InterPro" id="IPR051159">
    <property type="entry name" value="Hexapeptide_acetyltransf"/>
</dbReference>
<gene>
    <name evidence="2" type="primary">dapH_40</name>
    <name evidence="2" type="ORF">SDC9_140083</name>
</gene>
<dbReference type="InterPro" id="IPR011004">
    <property type="entry name" value="Trimer_LpxA-like_sf"/>
</dbReference>
<dbReference type="InterPro" id="IPR018357">
    <property type="entry name" value="Hexapep_transf_CS"/>
</dbReference>
<organism evidence="2">
    <name type="scientific">bioreactor metagenome</name>
    <dbReference type="NCBI Taxonomy" id="1076179"/>
    <lineage>
        <taxon>unclassified sequences</taxon>
        <taxon>metagenomes</taxon>
        <taxon>ecological metagenomes</taxon>
    </lineage>
</organism>
<comment type="caution">
    <text evidence="2">The sequence shown here is derived from an EMBL/GenBank/DDBJ whole genome shotgun (WGS) entry which is preliminary data.</text>
</comment>
<dbReference type="CDD" id="cd04647">
    <property type="entry name" value="LbH_MAT_like"/>
    <property type="match status" value="1"/>
</dbReference>
<reference evidence="2" key="1">
    <citation type="submission" date="2019-08" db="EMBL/GenBank/DDBJ databases">
        <authorList>
            <person name="Kucharzyk K."/>
            <person name="Murdoch R.W."/>
            <person name="Higgins S."/>
            <person name="Loffler F."/>
        </authorList>
    </citation>
    <scope>NUCLEOTIDE SEQUENCE</scope>
</reference>
<dbReference type="EMBL" id="VSSQ01039819">
    <property type="protein sequence ID" value="MPM92947.1"/>
    <property type="molecule type" value="Genomic_DNA"/>
</dbReference>
<keyword evidence="1 2" id="KW-0808">Transferase</keyword>
<dbReference type="AlphaFoldDB" id="A0A645DU95"/>
<evidence type="ECO:0000313" key="2">
    <source>
        <dbReference type="EMBL" id="MPM92947.1"/>
    </source>
</evidence>
<dbReference type="SUPFAM" id="SSF51161">
    <property type="entry name" value="Trimeric LpxA-like enzymes"/>
    <property type="match status" value="1"/>
</dbReference>
<keyword evidence="2" id="KW-0012">Acyltransferase</keyword>
<evidence type="ECO:0000256" key="1">
    <source>
        <dbReference type="ARBA" id="ARBA00022679"/>
    </source>
</evidence>